<feature type="domain" description="Trehalose synthase N-terminal" evidence="8">
    <location>
        <begin position="240"/>
        <end position="401"/>
    </location>
</feature>
<proteinExistence type="inferred from homology"/>
<name>A0A0C3DEU3_9AGAM</name>
<dbReference type="InParanoid" id="A0A0C3DEU3"/>
<evidence type="ECO:0000256" key="1">
    <source>
        <dbReference type="ARBA" id="ARBA00009481"/>
    </source>
</evidence>
<dbReference type="OrthoDB" id="937291at2759"/>
<dbReference type="PANTHER" id="PTHR47779:SF1">
    <property type="entry name" value="SYNTHASE (CCG-9), PUTATIVE (AFU_ORTHOLOGUE AFUA_3G12100)-RELATED"/>
    <property type="match status" value="1"/>
</dbReference>
<comment type="similarity">
    <text evidence="1">Belongs to the glycosyltransferase group 1 family. Glycosyltransferase 4 subfamily.</text>
</comment>
<feature type="domain" description="Glycosyl transferase family 1" evidence="7">
    <location>
        <begin position="457"/>
        <end position="633"/>
    </location>
</feature>
<evidence type="ECO:0000256" key="6">
    <source>
        <dbReference type="ARBA" id="ARBA00023277"/>
    </source>
</evidence>
<dbReference type="InterPro" id="IPR052078">
    <property type="entry name" value="Trehalose_Metab_GTase"/>
</dbReference>
<keyword evidence="4" id="KW-0328">Glycosyltransferase</keyword>
<dbReference type="InterPro" id="IPR049438">
    <property type="entry name" value="TreT_GT1"/>
</dbReference>
<evidence type="ECO:0000313" key="10">
    <source>
        <dbReference type="Proteomes" id="UP000053989"/>
    </source>
</evidence>
<evidence type="ECO:0000256" key="5">
    <source>
        <dbReference type="ARBA" id="ARBA00022679"/>
    </source>
</evidence>
<protein>
    <submittedName>
        <fullName evidence="9">Glycosyltransferase family 4 protein</fullName>
    </submittedName>
</protein>
<keyword evidence="3" id="KW-0313">Glucose metabolism</keyword>
<keyword evidence="10" id="KW-1185">Reference proteome</keyword>
<organism evidence="9 10">
    <name type="scientific">Scleroderma citrinum Foug A</name>
    <dbReference type="NCBI Taxonomy" id="1036808"/>
    <lineage>
        <taxon>Eukaryota</taxon>
        <taxon>Fungi</taxon>
        <taxon>Dikarya</taxon>
        <taxon>Basidiomycota</taxon>
        <taxon>Agaricomycotina</taxon>
        <taxon>Agaricomycetes</taxon>
        <taxon>Agaricomycetidae</taxon>
        <taxon>Boletales</taxon>
        <taxon>Sclerodermatineae</taxon>
        <taxon>Sclerodermataceae</taxon>
        <taxon>Scleroderma</taxon>
    </lineage>
</organism>
<dbReference type="Proteomes" id="UP000053989">
    <property type="component" value="Unassembled WGS sequence"/>
</dbReference>
<dbReference type="CDD" id="cd03792">
    <property type="entry name" value="GT4_trehalose_phosphorylase"/>
    <property type="match status" value="1"/>
</dbReference>
<dbReference type="PANTHER" id="PTHR47779">
    <property type="entry name" value="SYNTHASE (CCG-9), PUTATIVE (AFU_ORTHOLOGUE AFUA_3G12100)-RELATED"/>
    <property type="match status" value="1"/>
</dbReference>
<dbReference type="STRING" id="1036808.A0A0C3DEU3"/>
<dbReference type="EMBL" id="KN822076">
    <property type="protein sequence ID" value="KIM59215.1"/>
    <property type="molecule type" value="Genomic_DNA"/>
</dbReference>
<sequence>MWAGIAGAVVNGGKAFEVAISVHDSVYNTDFSSVTVSFNHNDPAKNATEIENHVISTFKKFSHEHLCKFLGAGVTLILLKECPNLCTRLWLELDVVPIVFNIKPFHTDSLTRPNVKHRISSTTGSYVPSGADTPTVYVDPSPLMDHNSLQVSVGSKLPIPRTLDEQADSAARKCLMYYGPNNNPRLTIGPRNQVTVDAGGKIHLIDDLDVFRKTVGKGTWNAIIKLADELREKKIKIGFFSSTPQGGGVALMRHALIRFLSALDVDAAWYVPNPSPSVFRTTKNNHNILQGVAAPDLRLTQEAKDQFDAWILKNGLRWTAEGGPLAPGGVDVAFIDDPQMPGLIPLIKKVRPELPIVYRSHIEIRSDLVHQKGSPQEEVWEYLWKNIKLADLFISHPVSKFVPSDVPIEKLTLLGAATDWLDGLNKHLSPWDSQFYMNEFRSLCVKEKMNELKWPVRDYIVQVARFDPSKGIPNVIDSYKRFRQLLKSSGKVANEEEMPQLLICGHGAVDDPDASIIYDQVINLINSDEYKYYAKDIVVMRLPPSDQLLNALMANAKIALQLSLREGFEVKVSEALHTGVPVVASRTGGIPLQIEHGKSGYLTEVGDNDTVAKYLFDLYTDADLYDRVSTYAATHVSDEVGTVGNAAAWMYLAVMYSRGVKIQPHGAWLNDLLREETGELYVEGEPRLPRGQMKLPA</sequence>
<evidence type="ECO:0000256" key="4">
    <source>
        <dbReference type="ARBA" id="ARBA00022676"/>
    </source>
</evidence>
<gene>
    <name evidence="9" type="ORF">SCLCIDRAFT_1035168</name>
</gene>
<dbReference type="AlphaFoldDB" id="A0A0C3DEU3"/>
<comment type="subunit">
    <text evidence="2">Homodimer.</text>
</comment>
<accession>A0A0C3DEU3</accession>
<keyword evidence="6" id="KW-0119">Carbohydrate metabolism</keyword>
<evidence type="ECO:0000256" key="3">
    <source>
        <dbReference type="ARBA" id="ARBA00022526"/>
    </source>
</evidence>
<dbReference type="GO" id="GO:0016757">
    <property type="term" value="F:glycosyltransferase activity"/>
    <property type="evidence" value="ECO:0007669"/>
    <property type="project" value="UniProtKB-KW"/>
</dbReference>
<evidence type="ECO:0000259" key="8">
    <source>
        <dbReference type="Pfam" id="PF21269"/>
    </source>
</evidence>
<evidence type="ECO:0000256" key="2">
    <source>
        <dbReference type="ARBA" id="ARBA00011738"/>
    </source>
</evidence>
<evidence type="ECO:0000313" key="9">
    <source>
        <dbReference type="EMBL" id="KIM59215.1"/>
    </source>
</evidence>
<dbReference type="SUPFAM" id="SSF53756">
    <property type="entry name" value="UDP-Glycosyltransferase/glycogen phosphorylase"/>
    <property type="match status" value="1"/>
</dbReference>
<dbReference type="HOGENOM" id="CLU_011001_2_0_1"/>
<dbReference type="InterPro" id="IPR001296">
    <property type="entry name" value="Glyco_trans_1"/>
</dbReference>
<evidence type="ECO:0000259" key="7">
    <source>
        <dbReference type="Pfam" id="PF00534"/>
    </source>
</evidence>
<dbReference type="Pfam" id="PF21269">
    <property type="entry name" value="TreT_GT1"/>
    <property type="match status" value="1"/>
</dbReference>
<reference evidence="10" key="2">
    <citation type="submission" date="2015-01" db="EMBL/GenBank/DDBJ databases">
        <title>Evolutionary Origins and Diversification of the Mycorrhizal Mutualists.</title>
        <authorList>
            <consortium name="DOE Joint Genome Institute"/>
            <consortium name="Mycorrhizal Genomics Consortium"/>
            <person name="Kohler A."/>
            <person name="Kuo A."/>
            <person name="Nagy L.G."/>
            <person name="Floudas D."/>
            <person name="Copeland A."/>
            <person name="Barry K.W."/>
            <person name="Cichocki N."/>
            <person name="Veneault-Fourrey C."/>
            <person name="LaButti K."/>
            <person name="Lindquist E.A."/>
            <person name="Lipzen A."/>
            <person name="Lundell T."/>
            <person name="Morin E."/>
            <person name="Murat C."/>
            <person name="Riley R."/>
            <person name="Ohm R."/>
            <person name="Sun H."/>
            <person name="Tunlid A."/>
            <person name="Henrissat B."/>
            <person name="Grigoriev I.V."/>
            <person name="Hibbett D.S."/>
            <person name="Martin F."/>
        </authorList>
    </citation>
    <scope>NUCLEOTIDE SEQUENCE [LARGE SCALE GENOMIC DNA]</scope>
    <source>
        <strain evidence="10">Foug A</strain>
    </source>
</reference>
<keyword evidence="5 9" id="KW-0808">Transferase</keyword>
<dbReference type="Pfam" id="PF00534">
    <property type="entry name" value="Glycos_transf_1"/>
    <property type="match status" value="1"/>
</dbReference>
<dbReference type="GO" id="GO:0006006">
    <property type="term" value="P:glucose metabolic process"/>
    <property type="evidence" value="ECO:0007669"/>
    <property type="project" value="UniProtKB-KW"/>
</dbReference>
<dbReference type="Gene3D" id="3.40.50.2000">
    <property type="entry name" value="Glycogen Phosphorylase B"/>
    <property type="match status" value="2"/>
</dbReference>
<reference evidence="9 10" key="1">
    <citation type="submission" date="2014-04" db="EMBL/GenBank/DDBJ databases">
        <authorList>
            <consortium name="DOE Joint Genome Institute"/>
            <person name="Kuo A."/>
            <person name="Kohler A."/>
            <person name="Nagy L.G."/>
            <person name="Floudas D."/>
            <person name="Copeland A."/>
            <person name="Barry K.W."/>
            <person name="Cichocki N."/>
            <person name="Veneault-Fourrey C."/>
            <person name="LaButti K."/>
            <person name="Lindquist E.A."/>
            <person name="Lipzen A."/>
            <person name="Lundell T."/>
            <person name="Morin E."/>
            <person name="Murat C."/>
            <person name="Sun H."/>
            <person name="Tunlid A."/>
            <person name="Henrissat B."/>
            <person name="Grigoriev I.V."/>
            <person name="Hibbett D.S."/>
            <person name="Martin F."/>
            <person name="Nordberg H.P."/>
            <person name="Cantor M.N."/>
            <person name="Hua S.X."/>
        </authorList>
    </citation>
    <scope>NUCLEOTIDE SEQUENCE [LARGE SCALE GENOMIC DNA]</scope>
    <source>
        <strain evidence="9 10">Foug A</strain>
    </source>
</reference>